<evidence type="ECO:0000313" key="13">
    <source>
        <dbReference type="Ensembl" id="ENSEEEP00000022815.2"/>
    </source>
</evidence>
<feature type="domain" description="C2H2-type" evidence="12">
    <location>
        <begin position="257"/>
        <end position="286"/>
    </location>
</feature>
<keyword evidence="2" id="KW-0479">Metal-binding</keyword>
<feature type="domain" description="C2H2-type" evidence="12">
    <location>
        <begin position="287"/>
        <end position="316"/>
    </location>
</feature>
<keyword evidence="4 10" id="KW-0863">Zinc-finger</keyword>
<dbReference type="GO" id="GO:0055007">
    <property type="term" value="P:cardiac muscle cell differentiation"/>
    <property type="evidence" value="ECO:0007669"/>
    <property type="project" value="Ensembl"/>
</dbReference>
<dbReference type="SUPFAM" id="SSF57667">
    <property type="entry name" value="beta-beta-alpha zinc fingers"/>
    <property type="match status" value="2"/>
</dbReference>
<keyword evidence="6" id="KW-0805">Transcription regulation</keyword>
<feature type="region of interest" description="Disordered" evidence="11">
    <location>
        <begin position="80"/>
        <end position="100"/>
    </location>
</feature>
<keyword evidence="9" id="KW-0539">Nucleus</keyword>
<evidence type="ECO:0000256" key="4">
    <source>
        <dbReference type="ARBA" id="ARBA00022771"/>
    </source>
</evidence>
<dbReference type="GO" id="GO:0045214">
    <property type="term" value="P:sarcomere organization"/>
    <property type="evidence" value="ECO:0007669"/>
    <property type="project" value="Ensembl"/>
</dbReference>
<reference evidence="13" key="4">
    <citation type="submission" date="2025-08" db="UniProtKB">
        <authorList>
            <consortium name="Ensembl"/>
        </authorList>
    </citation>
    <scope>IDENTIFICATION</scope>
</reference>
<evidence type="ECO:0000256" key="11">
    <source>
        <dbReference type="SAM" id="MobiDB-lite"/>
    </source>
</evidence>
<reference evidence="13" key="5">
    <citation type="submission" date="2025-09" db="UniProtKB">
        <authorList>
            <consortium name="Ensembl"/>
        </authorList>
    </citation>
    <scope>IDENTIFICATION</scope>
</reference>
<dbReference type="InterPro" id="IPR036236">
    <property type="entry name" value="Znf_C2H2_sf"/>
</dbReference>
<evidence type="ECO:0000256" key="2">
    <source>
        <dbReference type="ARBA" id="ARBA00022723"/>
    </source>
</evidence>
<dbReference type="STRING" id="8005.ENSEEEP00000022815"/>
<dbReference type="GO" id="GO:0010628">
    <property type="term" value="P:positive regulation of gene expression"/>
    <property type="evidence" value="ECO:0007669"/>
    <property type="project" value="Ensembl"/>
</dbReference>
<comment type="subcellular location">
    <subcellularLocation>
        <location evidence="1">Nucleus</location>
    </subcellularLocation>
</comment>
<feature type="compositionally biased region" description="Basic residues" evidence="11">
    <location>
        <begin position="243"/>
        <end position="252"/>
    </location>
</feature>
<gene>
    <name evidence="13" type="primary">KLF1</name>
</gene>
<evidence type="ECO:0000313" key="14">
    <source>
        <dbReference type="Proteomes" id="UP000314983"/>
    </source>
</evidence>
<dbReference type="GO" id="GO:0005634">
    <property type="term" value="C:nucleus"/>
    <property type="evidence" value="ECO:0007669"/>
    <property type="project" value="UniProtKB-SubCell"/>
</dbReference>
<dbReference type="Proteomes" id="UP000314983">
    <property type="component" value="Chromosome 1"/>
</dbReference>
<dbReference type="GeneID" id="113588798"/>
<dbReference type="FunFam" id="3.30.160.60:FF:002639">
    <property type="entry name" value="Kruppel-Like Factor (Zinc finger protein)"/>
    <property type="match status" value="1"/>
</dbReference>
<feature type="compositionally biased region" description="Polar residues" evidence="11">
    <location>
        <begin position="80"/>
        <end position="96"/>
    </location>
</feature>
<dbReference type="GO" id="GO:0060319">
    <property type="term" value="P:primitive erythrocyte differentiation"/>
    <property type="evidence" value="ECO:0007669"/>
    <property type="project" value="Ensembl"/>
</dbReference>
<dbReference type="InterPro" id="IPR013087">
    <property type="entry name" value="Znf_C2H2_type"/>
</dbReference>
<evidence type="ECO:0000256" key="9">
    <source>
        <dbReference type="ARBA" id="ARBA00023242"/>
    </source>
</evidence>
<feature type="region of interest" description="Disordered" evidence="11">
    <location>
        <begin position="231"/>
        <end position="252"/>
    </location>
</feature>
<keyword evidence="5" id="KW-0862">Zinc</keyword>
<dbReference type="GO" id="GO:0060038">
    <property type="term" value="P:cardiac muscle cell proliferation"/>
    <property type="evidence" value="ECO:0007669"/>
    <property type="project" value="Ensembl"/>
</dbReference>
<dbReference type="PROSITE" id="PS00028">
    <property type="entry name" value="ZINC_FINGER_C2H2_1"/>
    <property type="match status" value="3"/>
</dbReference>
<evidence type="ECO:0000259" key="12">
    <source>
        <dbReference type="PROSITE" id="PS50157"/>
    </source>
</evidence>
<accession>A0A4W4FFD5</accession>
<dbReference type="FunFam" id="3.30.160.60:FF:000707">
    <property type="entry name" value="Putative Krueppel-like factor 1"/>
    <property type="match status" value="1"/>
</dbReference>
<evidence type="ECO:0000256" key="8">
    <source>
        <dbReference type="ARBA" id="ARBA00023163"/>
    </source>
</evidence>
<protein>
    <recommendedName>
        <fullName evidence="12">C2H2-type domain-containing protein</fullName>
    </recommendedName>
</protein>
<dbReference type="GO" id="GO:0010725">
    <property type="term" value="P:regulation of primitive erythrocyte differentiation"/>
    <property type="evidence" value="ECO:0007669"/>
    <property type="project" value="Ensembl"/>
</dbReference>
<dbReference type="Gene3D" id="3.30.160.60">
    <property type="entry name" value="Classic Zinc Finger"/>
    <property type="match status" value="3"/>
</dbReference>
<dbReference type="GO" id="GO:0000785">
    <property type="term" value="C:chromatin"/>
    <property type="evidence" value="ECO:0007669"/>
    <property type="project" value="Ensembl"/>
</dbReference>
<reference evidence="14" key="1">
    <citation type="journal article" date="2014" name="Science">
        <title>Nonhuman genetics. Genomic basis for the convergent evolution of electric organs.</title>
        <authorList>
            <person name="Gallant J.R."/>
            <person name="Traeger L.L."/>
            <person name="Volkening J.D."/>
            <person name="Moffett H."/>
            <person name="Chen P.H."/>
            <person name="Novina C.D."/>
            <person name="Phillips G.N.Jr."/>
            <person name="Anand R."/>
            <person name="Wells G.B."/>
            <person name="Pinch M."/>
            <person name="Guth R."/>
            <person name="Unguez G.A."/>
            <person name="Albert J.S."/>
            <person name="Zakon H.H."/>
            <person name="Samanta M.P."/>
            <person name="Sussman M.R."/>
        </authorList>
    </citation>
    <scope>NUCLEOTIDE SEQUENCE [LARGE SCALE GENOMIC DNA]</scope>
</reference>
<dbReference type="AlphaFoldDB" id="A0A4W4FFD5"/>
<proteinExistence type="predicted"/>
<keyword evidence="8" id="KW-0804">Transcription</keyword>
<keyword evidence="3" id="KW-0677">Repeat</keyword>
<dbReference type="OMA" id="ACWDMEL"/>
<evidence type="ECO:0000256" key="10">
    <source>
        <dbReference type="PROSITE-ProRule" id="PRU00042"/>
    </source>
</evidence>
<keyword evidence="14" id="KW-1185">Reference proteome</keyword>
<evidence type="ECO:0000256" key="5">
    <source>
        <dbReference type="ARBA" id="ARBA00022833"/>
    </source>
</evidence>
<dbReference type="PROSITE" id="PS50157">
    <property type="entry name" value="ZINC_FINGER_C2H2_2"/>
    <property type="match status" value="3"/>
</dbReference>
<sequence>MAVTQATLPSFSSFSNFYSSVDSMAMWKVEDCPMSLPSPPERAMCVSQSANHTDASRPHQSEGCWDVEFLLSEWGNLSPDQSDSQQYASQHSLQQEQVHDGVRQSDLLPHHECLISPVPDLYGDGYTSGQQGKCFQHLSPQNALMPSQQVTVSRDAAAVGKVRPWEFGHYYPHSSPMTHFPEAKYGQTSAVGAETQVPPLHYSFIQNYAHPRNYPPPASYTHFPPAHSMLPETTAPPAGHEGKRSRRSTVKRRAAVHSCDYPGCHKTYTKSSHLKAHLRTHTGEKPYHCNWEGCGWKFARSDELTRHYRKHTGQKPYECGLCQRAFSRSDHLALHMKRHT</sequence>
<dbReference type="FunFam" id="3.30.160.60:FF:000018">
    <property type="entry name" value="Krueppel-like factor 15"/>
    <property type="match status" value="1"/>
</dbReference>
<dbReference type="GO" id="GO:0000978">
    <property type="term" value="F:RNA polymerase II cis-regulatory region sequence-specific DNA binding"/>
    <property type="evidence" value="ECO:0007669"/>
    <property type="project" value="Ensembl"/>
</dbReference>
<dbReference type="GO" id="GO:0008270">
    <property type="term" value="F:zinc ion binding"/>
    <property type="evidence" value="ECO:0007669"/>
    <property type="project" value="UniProtKB-KW"/>
</dbReference>
<evidence type="ECO:0000256" key="7">
    <source>
        <dbReference type="ARBA" id="ARBA00023125"/>
    </source>
</evidence>
<evidence type="ECO:0000256" key="1">
    <source>
        <dbReference type="ARBA" id="ARBA00004123"/>
    </source>
</evidence>
<name>A0A4W4FFD5_ELEEL</name>
<dbReference type="RefSeq" id="XP_026883960.2">
    <property type="nucleotide sequence ID" value="XM_027028159.2"/>
</dbReference>
<reference evidence="14" key="2">
    <citation type="journal article" date="2017" name="Sci. Adv.">
        <title>A tail of two voltages: Proteomic comparison of the three electric organs of the electric eel.</title>
        <authorList>
            <person name="Traeger L.L."/>
            <person name="Sabat G."/>
            <person name="Barrett-Wilt G.A."/>
            <person name="Wells G.B."/>
            <person name="Sussman M.R."/>
        </authorList>
    </citation>
    <scope>NUCLEOTIDE SEQUENCE [LARGE SCALE GENOMIC DNA]</scope>
</reference>
<feature type="domain" description="C2H2-type" evidence="12">
    <location>
        <begin position="317"/>
        <end position="340"/>
    </location>
</feature>
<dbReference type="SMART" id="SM00355">
    <property type="entry name" value="ZnF_C2H2"/>
    <property type="match status" value="3"/>
</dbReference>
<dbReference type="GO" id="GO:0043697">
    <property type="term" value="P:cell dedifferentiation"/>
    <property type="evidence" value="ECO:0007669"/>
    <property type="project" value="Ensembl"/>
</dbReference>
<dbReference type="GO" id="GO:0000981">
    <property type="term" value="F:DNA-binding transcription factor activity, RNA polymerase II-specific"/>
    <property type="evidence" value="ECO:0007669"/>
    <property type="project" value="Ensembl"/>
</dbReference>
<dbReference type="PANTHER" id="PTHR23235">
    <property type="entry name" value="KRUEPPEL-LIKE TRANSCRIPTION FACTOR"/>
    <property type="match status" value="1"/>
</dbReference>
<evidence type="ECO:0000256" key="6">
    <source>
        <dbReference type="ARBA" id="ARBA00023015"/>
    </source>
</evidence>
<dbReference type="Pfam" id="PF00096">
    <property type="entry name" value="zf-C2H2"/>
    <property type="match status" value="3"/>
</dbReference>
<dbReference type="GeneTree" id="ENSGT00940000163957"/>
<dbReference type="Ensembl" id="ENSEEET00000023069.2">
    <property type="protein sequence ID" value="ENSEEEP00000022815.2"/>
    <property type="gene ID" value="ENSEEEG00000011070.2"/>
</dbReference>
<organism evidence="13 14">
    <name type="scientific">Electrophorus electricus</name>
    <name type="common">Electric eel</name>
    <name type="synonym">Gymnotus electricus</name>
    <dbReference type="NCBI Taxonomy" id="8005"/>
    <lineage>
        <taxon>Eukaryota</taxon>
        <taxon>Metazoa</taxon>
        <taxon>Chordata</taxon>
        <taxon>Craniata</taxon>
        <taxon>Vertebrata</taxon>
        <taxon>Euteleostomi</taxon>
        <taxon>Actinopterygii</taxon>
        <taxon>Neopterygii</taxon>
        <taxon>Teleostei</taxon>
        <taxon>Ostariophysi</taxon>
        <taxon>Gymnotiformes</taxon>
        <taxon>Gymnotoidei</taxon>
        <taxon>Gymnotidae</taxon>
        <taxon>Electrophorus</taxon>
    </lineage>
</organism>
<dbReference type="GO" id="GO:0031100">
    <property type="term" value="P:animal organ regeneration"/>
    <property type="evidence" value="ECO:0007669"/>
    <property type="project" value="Ensembl"/>
</dbReference>
<reference evidence="13" key="3">
    <citation type="submission" date="2020-05" db="EMBL/GenBank/DDBJ databases">
        <title>Electrophorus electricus (electric eel) genome, fEleEle1, primary haplotype.</title>
        <authorList>
            <person name="Myers G."/>
            <person name="Meyer A."/>
            <person name="Fedrigo O."/>
            <person name="Formenti G."/>
            <person name="Rhie A."/>
            <person name="Tracey A."/>
            <person name="Sims Y."/>
            <person name="Jarvis E.D."/>
        </authorList>
    </citation>
    <scope>NUCLEOTIDE SEQUENCE [LARGE SCALE GENOMIC DNA]</scope>
</reference>
<evidence type="ECO:0000256" key="3">
    <source>
        <dbReference type="ARBA" id="ARBA00022737"/>
    </source>
</evidence>
<dbReference type="PANTHER" id="PTHR23235:SF145">
    <property type="entry name" value="KRUPPEL-LIKE FACTOR 1"/>
    <property type="match status" value="1"/>
</dbReference>
<keyword evidence="7" id="KW-0238">DNA-binding</keyword>